<dbReference type="Gene3D" id="2.130.10.10">
    <property type="entry name" value="YVTN repeat-like/Quinoprotein amine dehydrogenase"/>
    <property type="match status" value="2"/>
</dbReference>
<dbReference type="PANTHER" id="PTHR12848">
    <property type="entry name" value="REGULATORY-ASSOCIATED PROTEIN OF MTOR"/>
    <property type="match status" value="1"/>
</dbReference>
<dbReference type="Pfam" id="PF00400">
    <property type="entry name" value="WD40"/>
    <property type="match status" value="1"/>
</dbReference>
<dbReference type="InterPro" id="IPR016024">
    <property type="entry name" value="ARM-type_fold"/>
</dbReference>
<feature type="compositionally biased region" description="Low complexity" evidence="5">
    <location>
        <begin position="823"/>
        <end position="841"/>
    </location>
</feature>
<sequence>MLGSSYGRSHLNPELAALPPPLELPSIPKDALMEHDLSGTYWSQKRHDLSAYAEHASLDVIPWRTVTERVKVATAALVLCLKIGVDPPDNIKPTPHPILESWLDPFSIDLPIEVIGNQLTQQYEALKSNVRYESLHDPSYKYLRYACRELRNFARGDGVLFHYNGHGVLQPTSEGLWCYNDDSTEYTWFHIRELFQWIQSPAVYVWDCSAAGRPLSAMAELNEHRDIQFAACAADEILPTCPDLPADMFTSCLTTPIQMAVRHYIINNPQLGLDIDASIPGDLRDRTTPLGELNWIFNAIADAIAWSVFSAEDFARMYRSDPLVSSLSRNFLLAERLMKDYSCTPRTSPPLPSTYLHPLWRAWNDALESFVFLVLKHPDPATREPSQFFSNQLKAFEIWLSRDPAQISQRPPEQFPMLLHILLSPLHRVRTLILLCQFADIGPWAVHHMLSIGFVPYLVRLLQTSNPELRPVLIFLWARIIAVDPSLQTELLTKQSYRYFSKILTLQPHQLQSLPNAVEHQAMCAFIMTMFARDFPKGQKACWDETVFKSCLDKVDESHPLLSQWAALCIGQMWDSVDEGKVIGARAGGCDKLLGLLLRDSVEVRCAALFALGTFLGASGSARKDQRGGRGSGSMDHYDEFSHLKLEVEVVARAMDVVKDDASPICRKESLVLISCLVKEWRGHFIVCAWLYWEEERKKSAEGRKVSFAKSSSHRAFDGWLAGLEGGNTTEEESRALISSVYTIFVTLLNLSVDPHPEVAKDAQLLVDYIMSLLLDSHFTRLPSSSLNRPEELPISSSSRPLNIPAKTSTPWKGSLESTPGLSPSINSSPSSIDTPASSSPNALKRTSSFANTLKSLARNFSFPGILRTPPTDSIYDPHGIATVLPESSPLYSDGHKTIQSNPRSPSPAFTALDIIAALVEEDMERLRVRKKSTRENQRSRRNSGGSANSSRCSFILLGIGTGVDAEDYLPLKSRFFNWSRRYFVDSQMLSPESERTGSKEYNYQLWRRRRNAQTDSTTRKQAEIGVQNPWNKPVATLKCPPNPSALAFHSFDQHLVVANERDVTIWDWACRKQIWNFENGNPGGTRVTSLCIINQEVGGLITTGASDGTVRLWEYQNSIDDQEHGKLVSAFRGSDNIVPMQHGPGIVLEWKQAVGRLLVGGDSRMVVAWDAEAERQSLSLQTGSNSPLTSLVCDPAPSQMFAAGFGDGCVKLFDEREKLVVGIVGKHTSWIQNIRPHPTRTRQFMSADLEGQVVVWDVRNPDTPIETLDFMSGLCAFDVHQQMPVFAGTSAITSTNWKRQDLLVHSLQTGDTLMKTSIGTGLNTPPVAVPSYGFPRRGLFAFHPKEMLFGVGTPGGSIVLGSSNVFGDLL</sequence>
<evidence type="ECO:0000259" key="6">
    <source>
        <dbReference type="SMART" id="SM01302"/>
    </source>
</evidence>
<evidence type="ECO:0000313" key="8">
    <source>
        <dbReference type="Proteomes" id="UP001498398"/>
    </source>
</evidence>
<dbReference type="SUPFAM" id="SSF48371">
    <property type="entry name" value="ARM repeat"/>
    <property type="match status" value="1"/>
</dbReference>
<dbReference type="Gene3D" id="1.25.10.10">
    <property type="entry name" value="Leucine-rich Repeat Variant"/>
    <property type="match status" value="1"/>
</dbReference>
<dbReference type="PRINTS" id="PR01547">
    <property type="entry name" value="YEAST176DUF"/>
</dbReference>
<dbReference type="Proteomes" id="UP001498398">
    <property type="component" value="Unassembled WGS sequence"/>
</dbReference>
<dbReference type="InterPro" id="IPR036322">
    <property type="entry name" value="WD40_repeat_dom_sf"/>
</dbReference>
<name>A0ABR1IPI4_9AGAR</name>
<dbReference type="InterPro" id="IPR001680">
    <property type="entry name" value="WD40_rpt"/>
</dbReference>
<dbReference type="EMBL" id="JBANRG010000090">
    <property type="protein sequence ID" value="KAK7436889.1"/>
    <property type="molecule type" value="Genomic_DNA"/>
</dbReference>
<comment type="caution">
    <text evidence="7">The sequence shown here is derived from an EMBL/GenBank/DDBJ whole genome shotgun (WGS) entry which is preliminary data.</text>
</comment>
<keyword evidence="2 4" id="KW-0853">WD repeat</keyword>
<dbReference type="PROSITE" id="PS50082">
    <property type="entry name" value="WD_REPEATS_2"/>
    <property type="match status" value="1"/>
</dbReference>
<dbReference type="Pfam" id="PF14538">
    <property type="entry name" value="Raptor_N"/>
    <property type="match status" value="1"/>
</dbReference>
<feature type="region of interest" description="Disordered" evidence="5">
    <location>
        <begin position="929"/>
        <end position="950"/>
    </location>
</feature>
<evidence type="ECO:0000256" key="3">
    <source>
        <dbReference type="ARBA" id="ARBA00022737"/>
    </source>
</evidence>
<feature type="compositionally biased region" description="Polar residues" evidence="5">
    <location>
        <begin position="795"/>
        <end position="822"/>
    </location>
</feature>
<protein>
    <submittedName>
        <fullName evidence="7">Target of rapamycin complex 1 subunit kog1</fullName>
    </submittedName>
</protein>
<organism evidence="7 8">
    <name type="scientific">Marasmiellus scandens</name>
    <dbReference type="NCBI Taxonomy" id="2682957"/>
    <lineage>
        <taxon>Eukaryota</taxon>
        <taxon>Fungi</taxon>
        <taxon>Dikarya</taxon>
        <taxon>Basidiomycota</taxon>
        <taxon>Agaricomycotina</taxon>
        <taxon>Agaricomycetes</taxon>
        <taxon>Agaricomycetidae</taxon>
        <taxon>Agaricales</taxon>
        <taxon>Marasmiineae</taxon>
        <taxon>Omphalotaceae</taxon>
        <taxon>Marasmiellus</taxon>
    </lineage>
</organism>
<keyword evidence="8" id="KW-1185">Reference proteome</keyword>
<feature type="region of interest" description="Disordered" evidence="5">
    <location>
        <begin position="785"/>
        <end position="844"/>
    </location>
</feature>
<dbReference type="PANTHER" id="PTHR12848:SF16">
    <property type="entry name" value="REGULATORY-ASSOCIATED PROTEIN OF MTOR"/>
    <property type="match status" value="1"/>
</dbReference>
<dbReference type="SUPFAM" id="SSF50978">
    <property type="entry name" value="WD40 repeat-like"/>
    <property type="match status" value="1"/>
</dbReference>
<feature type="repeat" description="WD" evidence="4">
    <location>
        <begin position="1099"/>
        <end position="1118"/>
    </location>
</feature>
<comment type="similarity">
    <text evidence="1">Belongs to the WD repeat RAPTOR family.</text>
</comment>
<feature type="domain" description="Raptor N-terminal CASPase-like" evidence="6">
    <location>
        <begin position="69"/>
        <end position="219"/>
    </location>
</feature>
<gene>
    <name evidence="7" type="primary">KOG1_2</name>
    <name evidence="7" type="ORF">VKT23_018910</name>
</gene>
<evidence type="ECO:0000313" key="7">
    <source>
        <dbReference type="EMBL" id="KAK7436889.1"/>
    </source>
</evidence>
<keyword evidence="3" id="KW-0677">Repeat</keyword>
<dbReference type="InterPro" id="IPR011989">
    <property type="entry name" value="ARM-like"/>
</dbReference>
<dbReference type="SMART" id="SM01302">
    <property type="entry name" value="Raptor_N"/>
    <property type="match status" value="1"/>
</dbReference>
<dbReference type="InterPro" id="IPR004083">
    <property type="entry name" value="Raptor"/>
</dbReference>
<dbReference type="InterPro" id="IPR029347">
    <property type="entry name" value="Raptor_N"/>
</dbReference>
<accession>A0ABR1IPI4</accession>
<dbReference type="InterPro" id="IPR015943">
    <property type="entry name" value="WD40/YVTN_repeat-like_dom_sf"/>
</dbReference>
<proteinExistence type="inferred from homology"/>
<evidence type="ECO:0000256" key="5">
    <source>
        <dbReference type="SAM" id="MobiDB-lite"/>
    </source>
</evidence>
<evidence type="ECO:0000256" key="4">
    <source>
        <dbReference type="PROSITE-ProRule" id="PRU00221"/>
    </source>
</evidence>
<evidence type="ECO:0000256" key="2">
    <source>
        <dbReference type="ARBA" id="ARBA00022574"/>
    </source>
</evidence>
<reference evidence="7 8" key="1">
    <citation type="submission" date="2024-01" db="EMBL/GenBank/DDBJ databases">
        <title>A draft genome for the cacao thread blight pathogen Marasmiellus scandens.</title>
        <authorList>
            <person name="Baruah I.K."/>
            <person name="Leung J."/>
            <person name="Bukari Y."/>
            <person name="Amoako-Attah I."/>
            <person name="Meinhardt L.W."/>
            <person name="Bailey B.A."/>
            <person name="Cohen S.P."/>
        </authorList>
    </citation>
    <scope>NUCLEOTIDE SEQUENCE [LARGE SCALE GENOMIC DNA]</scope>
    <source>
        <strain evidence="7 8">GH-19</strain>
    </source>
</reference>
<dbReference type="SMART" id="SM00320">
    <property type="entry name" value="WD40"/>
    <property type="match status" value="4"/>
</dbReference>
<evidence type="ECO:0000256" key="1">
    <source>
        <dbReference type="ARBA" id="ARBA00009257"/>
    </source>
</evidence>